<evidence type="ECO:0000259" key="1">
    <source>
        <dbReference type="Pfam" id="PF01841"/>
    </source>
</evidence>
<reference evidence="2 3" key="1">
    <citation type="submission" date="2013-10" db="EMBL/GenBank/DDBJ databases">
        <authorList>
            <person name="Wang G."/>
            <person name="Zhuang W."/>
        </authorList>
    </citation>
    <scope>NUCLEOTIDE SEQUENCE [LARGE SCALE GENOMIC DNA]</scope>
    <source>
        <strain evidence="2 3">DSM 20118</strain>
    </source>
</reference>
<keyword evidence="3" id="KW-1185">Reference proteome</keyword>
<accession>A0A0A0B8Z1</accession>
<feature type="domain" description="Transglutaminase-like" evidence="1">
    <location>
        <begin position="93"/>
        <end position="158"/>
    </location>
</feature>
<dbReference type="STRING" id="1408250.Q760_12505"/>
<gene>
    <name evidence="2" type="ORF">Q760_12505</name>
</gene>
<dbReference type="Proteomes" id="UP000029833">
    <property type="component" value="Unassembled WGS sequence"/>
</dbReference>
<dbReference type="RefSeq" id="WP_052103937.1">
    <property type="nucleotide sequence ID" value="NZ_AXNT01000041.1"/>
</dbReference>
<dbReference type="InterPro" id="IPR038765">
    <property type="entry name" value="Papain-like_cys_pep_sf"/>
</dbReference>
<sequence length="319" mass="34712">MTRADAHADARGEALDRYRAHTPFTDPGVHAALLRTLPADPDALAAAVRGLVVHYVASGLTFPPDRLADIDSRWVETMLGHLAERDPSPLTAPRDVGACLVGCCRDFTLLHVAALREHGVPARSRVGFAPYLRPDFAHDHVVAERWDADRAEWVRVDAQMDPADWGDVDVSDLGTGPGSPFRPASRLWLDHRAGRLTAADLDGFGVSPDLPLRGRWFVRNYVVVELAHLTGHELLLWDLWGAMTPPAVGPDGELAEVDVPDAPDLDDLVDRAAELLLDPDAHLAELDALAADPRLDPRTGVVCDSPRGVREAVDLTARR</sequence>
<evidence type="ECO:0000313" key="2">
    <source>
        <dbReference type="EMBL" id="KGM02622.1"/>
    </source>
</evidence>
<dbReference type="SUPFAM" id="SSF54001">
    <property type="entry name" value="Cysteine proteinases"/>
    <property type="match status" value="1"/>
</dbReference>
<name>A0A0A0B8Z1_9CELL</name>
<dbReference type="Pfam" id="PF01841">
    <property type="entry name" value="Transglut_core"/>
    <property type="match status" value="1"/>
</dbReference>
<comment type="caution">
    <text evidence="2">The sequence shown here is derived from an EMBL/GenBank/DDBJ whole genome shotgun (WGS) entry which is preliminary data.</text>
</comment>
<organism evidence="2 3">
    <name type="scientific">Cellulomonas cellasea DSM 20118</name>
    <dbReference type="NCBI Taxonomy" id="1408250"/>
    <lineage>
        <taxon>Bacteria</taxon>
        <taxon>Bacillati</taxon>
        <taxon>Actinomycetota</taxon>
        <taxon>Actinomycetes</taxon>
        <taxon>Micrococcales</taxon>
        <taxon>Cellulomonadaceae</taxon>
        <taxon>Cellulomonas</taxon>
    </lineage>
</organism>
<dbReference type="OrthoDB" id="148799at2"/>
<dbReference type="InterPro" id="IPR002931">
    <property type="entry name" value="Transglutaminase-like"/>
</dbReference>
<dbReference type="Gene3D" id="3.10.620.30">
    <property type="match status" value="1"/>
</dbReference>
<proteinExistence type="predicted"/>
<dbReference type="AlphaFoldDB" id="A0A0A0B8Z1"/>
<dbReference type="EMBL" id="AXNT01000041">
    <property type="protein sequence ID" value="KGM02622.1"/>
    <property type="molecule type" value="Genomic_DNA"/>
</dbReference>
<evidence type="ECO:0000313" key="3">
    <source>
        <dbReference type="Proteomes" id="UP000029833"/>
    </source>
</evidence>
<protein>
    <recommendedName>
        <fullName evidence="1">Transglutaminase-like domain-containing protein</fullName>
    </recommendedName>
</protein>